<sequence>MSVNNLEDLTGRYGVTIGQSLINAWNERNGKPTKRAKGYPNPEFYSLRYSFKPESIDNESPGVLKPKSGEGHTNTQYELERPGTKGGSHRFSAVEQPSKEWECILLWDPETRTLKLERLESTLNLTFEGQTSAPASGSGSTNNNNRNGKGKGKAAALPPATAPVVNKRQEEDEIDEITKALMEELDAEGEKDDDVDLEALLVGPPSRKEEEEEVESETDVLKQKPPPPPPPLPPPPVQQPKAKATAKSSPKVQKAPKAPPKPKPKAKPKASAATTTAAAPATTNTKKEKEKEKEKGREKEKEKEVIIPQQAGVTIDDPDEEEMTFGQPSRPVVKRNNHSEPNPLANSGLALPTLPSQTPPVRHTQPTPSDLLQPPSSSINHIQYESDSDPDVMQEGEALNDVDEDLFAHEMEMVLADDDGDGEDDEELEPVPIESNPTASGRLLSLNELVGVNGTDNSDDDDDDDDTSSDDSDD</sequence>
<name>A0AAV5A342_9AGAM</name>
<feature type="region of interest" description="Disordered" evidence="8">
    <location>
        <begin position="56"/>
        <end position="93"/>
    </location>
</feature>
<proteinExistence type="inferred from homology"/>
<dbReference type="GO" id="GO:0032783">
    <property type="term" value="C:super elongation complex"/>
    <property type="evidence" value="ECO:0007669"/>
    <property type="project" value="InterPro"/>
</dbReference>
<protein>
    <recommendedName>
        <fullName evidence="9">Transcription elongation factor Eaf N-terminal domain-containing protein</fullName>
    </recommendedName>
</protein>
<dbReference type="AlphaFoldDB" id="A0AAV5A342"/>
<evidence type="ECO:0000256" key="4">
    <source>
        <dbReference type="ARBA" id="ARBA00023015"/>
    </source>
</evidence>
<evidence type="ECO:0000256" key="3">
    <source>
        <dbReference type="ARBA" id="ARBA00022553"/>
    </source>
</evidence>
<dbReference type="InterPro" id="IPR019194">
    <property type="entry name" value="Tscrpt_elong_fac_Eaf_N"/>
</dbReference>
<keyword evidence="6" id="KW-0804">Transcription</keyword>
<feature type="compositionally biased region" description="Pro residues" evidence="8">
    <location>
        <begin position="224"/>
        <end position="238"/>
    </location>
</feature>
<keyword evidence="7" id="KW-0539">Nucleus</keyword>
<evidence type="ECO:0000256" key="1">
    <source>
        <dbReference type="ARBA" id="ARBA00004123"/>
    </source>
</evidence>
<evidence type="ECO:0000259" key="9">
    <source>
        <dbReference type="Pfam" id="PF09816"/>
    </source>
</evidence>
<dbReference type="GO" id="GO:0006368">
    <property type="term" value="P:transcription elongation by RNA polymerase II"/>
    <property type="evidence" value="ECO:0007669"/>
    <property type="project" value="InterPro"/>
</dbReference>
<reference evidence="10" key="1">
    <citation type="submission" date="2021-10" db="EMBL/GenBank/DDBJ databases">
        <title>De novo Genome Assembly of Clathrus columnatus (Basidiomycota, Fungi) Using Illumina and Nanopore Sequence Data.</title>
        <authorList>
            <person name="Ogiso-Tanaka E."/>
            <person name="Itagaki H."/>
            <person name="Hosoya T."/>
            <person name="Hosaka K."/>
        </authorList>
    </citation>
    <scope>NUCLEOTIDE SEQUENCE</scope>
    <source>
        <strain evidence="10">MO-923</strain>
    </source>
</reference>
<feature type="compositionally biased region" description="Low complexity" evidence="8">
    <location>
        <begin position="131"/>
        <end position="163"/>
    </location>
</feature>
<gene>
    <name evidence="10" type="ORF">Clacol_001889</name>
</gene>
<comment type="subcellular location">
    <subcellularLocation>
        <location evidence="1">Nucleus</location>
    </subcellularLocation>
</comment>
<feature type="compositionally biased region" description="Polar residues" evidence="8">
    <location>
        <begin position="364"/>
        <end position="385"/>
    </location>
</feature>
<feature type="domain" description="Transcription elongation factor Eaf N-terminal" evidence="9">
    <location>
        <begin position="14"/>
        <end position="127"/>
    </location>
</feature>
<dbReference type="InterPro" id="IPR027093">
    <property type="entry name" value="EAF_fam"/>
</dbReference>
<evidence type="ECO:0000256" key="8">
    <source>
        <dbReference type="SAM" id="MobiDB-lite"/>
    </source>
</evidence>
<accession>A0AAV5A342</accession>
<dbReference type="GO" id="GO:0003711">
    <property type="term" value="F:transcription elongation factor activity"/>
    <property type="evidence" value="ECO:0007669"/>
    <property type="project" value="TreeGrafter"/>
</dbReference>
<keyword evidence="4" id="KW-0805">Transcription regulation</keyword>
<organism evidence="10 11">
    <name type="scientific">Clathrus columnatus</name>
    <dbReference type="NCBI Taxonomy" id="1419009"/>
    <lineage>
        <taxon>Eukaryota</taxon>
        <taxon>Fungi</taxon>
        <taxon>Dikarya</taxon>
        <taxon>Basidiomycota</taxon>
        <taxon>Agaricomycotina</taxon>
        <taxon>Agaricomycetes</taxon>
        <taxon>Phallomycetidae</taxon>
        <taxon>Phallales</taxon>
        <taxon>Clathraceae</taxon>
        <taxon>Clathrus</taxon>
    </lineage>
</organism>
<feature type="compositionally biased region" description="Low complexity" evidence="8">
    <location>
        <begin position="269"/>
        <end position="284"/>
    </location>
</feature>
<feature type="compositionally biased region" description="Basic and acidic residues" evidence="8">
    <location>
        <begin position="285"/>
        <end position="305"/>
    </location>
</feature>
<dbReference type="Pfam" id="PF09816">
    <property type="entry name" value="EAF"/>
    <property type="match status" value="1"/>
</dbReference>
<dbReference type="PANTHER" id="PTHR15970">
    <property type="entry name" value="ELL-ASSOCIATED FACTOR EAF"/>
    <property type="match status" value="1"/>
</dbReference>
<feature type="compositionally biased region" description="Acidic residues" evidence="8">
    <location>
        <begin position="415"/>
        <end position="429"/>
    </location>
</feature>
<feature type="region of interest" description="Disordered" evidence="8">
    <location>
        <begin position="127"/>
        <end position="474"/>
    </location>
</feature>
<feature type="compositionally biased region" description="Acidic residues" evidence="8">
    <location>
        <begin position="386"/>
        <end position="405"/>
    </location>
</feature>
<evidence type="ECO:0000256" key="2">
    <source>
        <dbReference type="ARBA" id="ARBA00007798"/>
    </source>
</evidence>
<keyword evidence="5" id="KW-0010">Activator</keyword>
<dbReference type="PANTHER" id="PTHR15970:SF2">
    <property type="entry name" value="ELL-ASSOCIATED FACTOR EAF"/>
    <property type="match status" value="1"/>
</dbReference>
<keyword evidence="3" id="KW-0597">Phosphoprotein</keyword>
<comment type="caution">
    <text evidence="10">The sequence shown here is derived from an EMBL/GenBank/DDBJ whole genome shotgun (WGS) entry which is preliminary data.</text>
</comment>
<feature type="compositionally biased region" description="Acidic residues" evidence="8">
    <location>
        <begin position="457"/>
        <end position="474"/>
    </location>
</feature>
<evidence type="ECO:0000256" key="6">
    <source>
        <dbReference type="ARBA" id="ARBA00023163"/>
    </source>
</evidence>
<evidence type="ECO:0000256" key="5">
    <source>
        <dbReference type="ARBA" id="ARBA00023159"/>
    </source>
</evidence>
<comment type="similarity">
    <text evidence="2">Belongs to the EAF family.</text>
</comment>
<keyword evidence="11" id="KW-1185">Reference proteome</keyword>
<feature type="compositionally biased region" description="Acidic residues" evidence="8">
    <location>
        <begin position="183"/>
        <end position="197"/>
    </location>
</feature>
<evidence type="ECO:0000313" key="11">
    <source>
        <dbReference type="Proteomes" id="UP001050691"/>
    </source>
</evidence>
<evidence type="ECO:0000256" key="7">
    <source>
        <dbReference type="ARBA" id="ARBA00023242"/>
    </source>
</evidence>
<feature type="compositionally biased region" description="Low complexity" evidence="8">
    <location>
        <begin position="239"/>
        <end position="256"/>
    </location>
</feature>
<dbReference type="Proteomes" id="UP001050691">
    <property type="component" value="Unassembled WGS sequence"/>
</dbReference>
<evidence type="ECO:0000313" key="10">
    <source>
        <dbReference type="EMBL" id="GJJ07684.1"/>
    </source>
</evidence>
<dbReference type="EMBL" id="BPWL01000002">
    <property type="protein sequence ID" value="GJJ07684.1"/>
    <property type="molecule type" value="Genomic_DNA"/>
</dbReference>